<dbReference type="Gene3D" id="2.60.40.10">
    <property type="entry name" value="Immunoglobulins"/>
    <property type="match status" value="2"/>
</dbReference>
<protein>
    <recommendedName>
        <fullName evidence="1">Fibronectin type-III domain-containing protein</fullName>
    </recommendedName>
</protein>
<dbReference type="OrthoDB" id="9801493at2"/>
<feature type="domain" description="Fibronectin type-III" evidence="1">
    <location>
        <begin position="54"/>
        <end position="145"/>
    </location>
</feature>
<dbReference type="eggNOG" id="COG4733">
    <property type="taxonomic scope" value="Bacteria"/>
</dbReference>
<accession>I3IN17</accession>
<proteinExistence type="predicted"/>
<keyword evidence="3" id="KW-1185">Reference proteome</keyword>
<dbReference type="Pfam" id="PF09931">
    <property type="entry name" value="Phage_phiJL001_Gp84_N"/>
    <property type="match status" value="1"/>
</dbReference>
<dbReference type="InterPro" id="IPR036116">
    <property type="entry name" value="FN3_sf"/>
</dbReference>
<dbReference type="Pfam" id="PF09356">
    <property type="entry name" value="Phage_BR0599"/>
    <property type="match status" value="1"/>
</dbReference>
<sequence>MSAETGFEIQKSSDGTNWIAIARVGANITTYTDNQAVPLQTNYYRVRAFNGQSPEQTYSPNGFSSYSNTVNITPAGMTGEVGFKVERKRNDEGGFSALVTKGQNVTTHTDGPLDDDYTYQYRVKAYNSIGESSYSNVVTMGIIDFTATELKLAELYKVLLDDGTYLYYTSHDANLIYEGNTYVAIPIKRSEINFNSNLQIDKVDIECGLVGITVGANAYTISQVIERGWLERAHVWIYLVDYTTLISHKLLFDGYTTGRIGYNQGTLQVECNSTLDKLNAMFPKKIYSEDCQHALYDTYCGLNKADYVESGTIASVTDKFRVHAAIFQYSAHASGYWLGGEVKFTSGDNVNVRRSIKSHGDGYVDVRVAFPDTIVVGNTLQAYPGCDKKGETCEDKFDNYENFFGFEYIPKPEILYGYS</sequence>
<name>I3IN17_9BACT</name>
<evidence type="ECO:0000259" key="1">
    <source>
        <dbReference type="PROSITE" id="PS50853"/>
    </source>
</evidence>
<dbReference type="STRING" id="247490.KSU1_C1516"/>
<comment type="caution">
    <text evidence="2">The sequence shown here is derived from an EMBL/GenBank/DDBJ whole genome shotgun (WGS) entry which is preliminary data.</text>
</comment>
<dbReference type="NCBIfam" id="TIGR02218">
    <property type="entry name" value="phg_TIGR02218"/>
    <property type="match status" value="1"/>
</dbReference>
<dbReference type="EMBL" id="BAFH01000003">
    <property type="protein sequence ID" value="GAB63112.1"/>
    <property type="molecule type" value="Genomic_DNA"/>
</dbReference>
<dbReference type="eggNOG" id="COG5449">
    <property type="taxonomic scope" value="Bacteria"/>
</dbReference>
<dbReference type="PROSITE" id="PS50853">
    <property type="entry name" value="FN3"/>
    <property type="match status" value="1"/>
</dbReference>
<evidence type="ECO:0000313" key="3">
    <source>
        <dbReference type="Proteomes" id="UP000002985"/>
    </source>
</evidence>
<dbReference type="Proteomes" id="UP000002985">
    <property type="component" value="Unassembled WGS sequence"/>
</dbReference>
<organism evidence="2 3">
    <name type="scientific">Candidatus Jettenia caeni</name>
    <dbReference type="NCBI Taxonomy" id="247490"/>
    <lineage>
        <taxon>Bacteria</taxon>
        <taxon>Pseudomonadati</taxon>
        <taxon>Planctomycetota</taxon>
        <taxon>Candidatus Brocadiia</taxon>
        <taxon>Candidatus Brocadiales</taxon>
        <taxon>Candidatus Brocadiaceae</taxon>
        <taxon>Candidatus Jettenia</taxon>
    </lineage>
</organism>
<dbReference type="InterPro" id="IPR013783">
    <property type="entry name" value="Ig-like_fold"/>
</dbReference>
<gene>
    <name evidence="2" type="ORF">KSU1_C1516</name>
</gene>
<reference evidence="2 3" key="1">
    <citation type="journal article" date="2012" name="FEBS Lett.">
        <title>Anammox organism KSU-1 expresses a NirK-type copper-containing nitrite reductase instead of a NirS-type with cytochrome cd1.</title>
        <authorList>
            <person name="Hira D."/>
            <person name="Toh H."/>
            <person name="Migita C.T."/>
            <person name="Okubo H."/>
            <person name="Nishiyama T."/>
            <person name="Hattori M."/>
            <person name="Furukawa K."/>
            <person name="Fujii T."/>
        </authorList>
    </citation>
    <scope>NUCLEOTIDE SEQUENCE [LARGE SCALE GENOMIC DNA]</scope>
</reference>
<dbReference type="SUPFAM" id="SSF49265">
    <property type="entry name" value="Fibronectin type III"/>
    <property type="match status" value="1"/>
</dbReference>
<evidence type="ECO:0000313" key="2">
    <source>
        <dbReference type="EMBL" id="GAB63112.1"/>
    </source>
</evidence>
<dbReference type="InterPro" id="IPR011928">
    <property type="entry name" value="Phage_phiJL001_Gp84"/>
</dbReference>
<dbReference type="CDD" id="cd00063">
    <property type="entry name" value="FN3"/>
    <property type="match status" value="1"/>
</dbReference>
<dbReference type="InterPro" id="IPR018964">
    <property type="entry name" value="Phage_phiJL001_Gp84_C"/>
</dbReference>
<dbReference type="InterPro" id="IPR003961">
    <property type="entry name" value="FN3_dom"/>
</dbReference>
<dbReference type="AlphaFoldDB" id="I3IN17"/>